<protein>
    <recommendedName>
        <fullName evidence="5">Secreted protein</fullName>
    </recommendedName>
</protein>
<keyword evidence="2" id="KW-1133">Transmembrane helix</keyword>
<keyword evidence="2" id="KW-0812">Transmembrane</keyword>
<name>A0AAU0PVH6_9CORY</name>
<accession>A0AAU0PVH6</accession>
<evidence type="ECO:0000313" key="4">
    <source>
        <dbReference type="Proteomes" id="UP001174314"/>
    </source>
</evidence>
<feature type="compositionally biased region" description="Low complexity" evidence="1">
    <location>
        <begin position="118"/>
        <end position="141"/>
    </location>
</feature>
<gene>
    <name evidence="3" type="ORF">Q0N40_07005</name>
</gene>
<keyword evidence="2" id="KW-0472">Membrane</keyword>
<sequence>MNAPHGRRRQPELTGPHEVSQSRGLFGRAGCRRIMQTTRRGASIAVAVGIVVGGGLAGCSSSDDVANSAHDHTSVASATQSQTHSTSNARAPQPATEAPQDNPHPSLNSTTTSRHTGTQRGATNRTAQQQQGGAQGNRAATPRTAKNGTATPRTGSGAASGATTTTPPGRTVFQSPSGNIVCQFRGMDDDGCDVHQHPRWGDENRCPYLGVEARNDTMIGFRRGPDAEPCHWLLQGEFPRTGPVLPYGQSKTIQVQGNYTTTYTCTSKASGMTCTSAEGHGFFVNDKQYKTW</sequence>
<proteinExistence type="predicted"/>
<feature type="transmembrane region" description="Helical" evidence="2">
    <location>
        <begin position="41"/>
        <end position="58"/>
    </location>
</feature>
<evidence type="ECO:0000313" key="3">
    <source>
        <dbReference type="EMBL" id="WPF24299.1"/>
    </source>
</evidence>
<feature type="compositionally biased region" description="Low complexity" evidence="1">
    <location>
        <begin position="74"/>
        <end position="87"/>
    </location>
</feature>
<dbReference type="KEGG" id="cpsk:Q0N40_07005"/>
<feature type="region of interest" description="Disordered" evidence="1">
    <location>
        <begin position="60"/>
        <end position="177"/>
    </location>
</feature>
<dbReference type="RefSeq" id="WP_204087231.1">
    <property type="nucleotide sequence ID" value="NZ_CP137757.1"/>
</dbReference>
<keyword evidence="4" id="KW-1185">Reference proteome</keyword>
<organism evidence="3 4">
    <name type="scientific">Corynebacterium pseudokroppenstedtii</name>
    <dbReference type="NCBI Taxonomy" id="2804917"/>
    <lineage>
        <taxon>Bacteria</taxon>
        <taxon>Bacillati</taxon>
        <taxon>Actinomycetota</taxon>
        <taxon>Actinomycetes</taxon>
        <taxon>Mycobacteriales</taxon>
        <taxon>Corynebacteriaceae</taxon>
        <taxon>Corynebacterium</taxon>
    </lineage>
</organism>
<feature type="compositionally biased region" description="Low complexity" evidence="1">
    <location>
        <begin position="148"/>
        <end position="171"/>
    </location>
</feature>
<dbReference type="Proteomes" id="UP001174314">
    <property type="component" value="Chromosome"/>
</dbReference>
<dbReference type="AlphaFoldDB" id="A0AAU0PVH6"/>
<dbReference type="EMBL" id="CP137757">
    <property type="protein sequence ID" value="WPF24299.1"/>
    <property type="molecule type" value="Genomic_DNA"/>
</dbReference>
<reference evidence="3 4" key="1">
    <citation type="submission" date="2023-10" db="EMBL/GenBank/DDBJ databases">
        <title>complete genome sequence of Corynebacterium pseudokroppenstedtii P15-C1.</title>
        <authorList>
            <person name="Bruggemann H."/>
            <person name="Poehlein A."/>
        </authorList>
    </citation>
    <scope>NUCLEOTIDE SEQUENCE [LARGE SCALE GENOMIC DNA]</scope>
    <source>
        <strain evidence="3 4">P15_C1</strain>
    </source>
</reference>
<feature type="region of interest" description="Disordered" evidence="1">
    <location>
        <begin position="1"/>
        <end position="24"/>
    </location>
</feature>
<evidence type="ECO:0000256" key="1">
    <source>
        <dbReference type="SAM" id="MobiDB-lite"/>
    </source>
</evidence>
<evidence type="ECO:0000256" key="2">
    <source>
        <dbReference type="SAM" id="Phobius"/>
    </source>
</evidence>
<evidence type="ECO:0008006" key="5">
    <source>
        <dbReference type="Google" id="ProtNLM"/>
    </source>
</evidence>
<feature type="compositionally biased region" description="Polar residues" evidence="1">
    <location>
        <begin position="103"/>
        <end position="116"/>
    </location>
</feature>